<keyword evidence="2" id="KW-0805">Transcription regulation</keyword>
<dbReference type="EMBL" id="WINI01000001">
    <property type="protein sequence ID" value="MQQ99230.1"/>
    <property type="molecule type" value="Genomic_DNA"/>
</dbReference>
<keyword evidence="7" id="KW-1185">Reference proteome</keyword>
<evidence type="ECO:0000259" key="5">
    <source>
        <dbReference type="PROSITE" id="PS50931"/>
    </source>
</evidence>
<evidence type="ECO:0000256" key="2">
    <source>
        <dbReference type="ARBA" id="ARBA00023015"/>
    </source>
</evidence>
<keyword evidence="3" id="KW-0238">DNA-binding</keyword>
<dbReference type="InterPro" id="IPR000847">
    <property type="entry name" value="LysR_HTH_N"/>
</dbReference>
<comment type="caution">
    <text evidence="6">The sequence shown here is derived from an EMBL/GenBank/DDBJ whole genome shotgun (WGS) entry which is preliminary data.</text>
</comment>
<dbReference type="Pfam" id="PF00126">
    <property type="entry name" value="HTH_1"/>
    <property type="match status" value="1"/>
</dbReference>
<organism evidence="6 7">
    <name type="scientific">Glaciimonas soli</name>
    <dbReference type="NCBI Taxonomy" id="2590999"/>
    <lineage>
        <taxon>Bacteria</taxon>
        <taxon>Pseudomonadati</taxon>
        <taxon>Pseudomonadota</taxon>
        <taxon>Betaproteobacteria</taxon>
        <taxon>Burkholderiales</taxon>
        <taxon>Oxalobacteraceae</taxon>
        <taxon>Glaciimonas</taxon>
    </lineage>
</organism>
<evidence type="ECO:0000256" key="3">
    <source>
        <dbReference type="ARBA" id="ARBA00023125"/>
    </source>
</evidence>
<dbReference type="InterPro" id="IPR037402">
    <property type="entry name" value="YidZ_PBP2"/>
</dbReference>
<evidence type="ECO:0000256" key="4">
    <source>
        <dbReference type="ARBA" id="ARBA00023163"/>
    </source>
</evidence>
<dbReference type="SUPFAM" id="SSF46785">
    <property type="entry name" value="Winged helix' DNA-binding domain"/>
    <property type="match status" value="1"/>
</dbReference>
<dbReference type="InterPro" id="IPR036390">
    <property type="entry name" value="WH_DNA-bd_sf"/>
</dbReference>
<dbReference type="GO" id="GO:0003677">
    <property type="term" value="F:DNA binding"/>
    <property type="evidence" value="ECO:0007669"/>
    <property type="project" value="UniProtKB-KW"/>
</dbReference>
<dbReference type="PANTHER" id="PTHR30118">
    <property type="entry name" value="HTH-TYPE TRANSCRIPTIONAL REGULATOR LEUO-RELATED"/>
    <property type="match status" value="1"/>
</dbReference>
<dbReference type="Pfam" id="PF03466">
    <property type="entry name" value="LysR_substrate"/>
    <property type="match status" value="1"/>
</dbReference>
<dbReference type="RefSeq" id="WP_153232833.1">
    <property type="nucleotide sequence ID" value="NZ_WINI01000001.1"/>
</dbReference>
<dbReference type="Gene3D" id="1.10.10.10">
    <property type="entry name" value="Winged helix-like DNA-binding domain superfamily/Winged helix DNA-binding domain"/>
    <property type="match status" value="1"/>
</dbReference>
<gene>
    <name evidence="6" type="ORF">GEV47_00840</name>
</gene>
<accession>A0A843YPC0</accession>
<reference evidence="6 7" key="1">
    <citation type="submission" date="2019-10" db="EMBL/GenBank/DDBJ databases">
        <title>Glaciimonas soli sp. nov., a psychrophilic bacterium isolated from the forest soil of a high elevation mountain in Taiwan.</title>
        <authorList>
            <person name="Wang L.-T."/>
            <person name="Shieh W.Y."/>
        </authorList>
    </citation>
    <scope>NUCLEOTIDE SEQUENCE [LARGE SCALE GENOMIC DNA]</scope>
    <source>
        <strain evidence="6 7">GS1</strain>
    </source>
</reference>
<feature type="domain" description="HTH lysR-type" evidence="5">
    <location>
        <begin position="6"/>
        <end position="63"/>
    </location>
</feature>
<dbReference type="GO" id="GO:0003700">
    <property type="term" value="F:DNA-binding transcription factor activity"/>
    <property type="evidence" value="ECO:0007669"/>
    <property type="project" value="InterPro"/>
</dbReference>
<dbReference type="PANTHER" id="PTHR30118:SF15">
    <property type="entry name" value="TRANSCRIPTIONAL REGULATORY PROTEIN"/>
    <property type="match status" value="1"/>
</dbReference>
<evidence type="ECO:0000313" key="7">
    <source>
        <dbReference type="Proteomes" id="UP000451565"/>
    </source>
</evidence>
<evidence type="ECO:0000256" key="1">
    <source>
        <dbReference type="ARBA" id="ARBA00009437"/>
    </source>
</evidence>
<dbReference type="InterPro" id="IPR050389">
    <property type="entry name" value="LysR-type_TF"/>
</dbReference>
<sequence>MRLNQVDLNLFVIFETIYAKRNLTRAAEVLCISQPAVSNALQRMRKTFNDQLFVSTPQGMVPTPVAENIIGRVGEALQMLNASVQEADQFLPENAQKVFRVSMNDLAETLILPALGEVLQRQAPGIRIESYFSSRRDVPRELAAGALDLAIDAPLINDPQLCHSPLMSERYVCMLRKGHPLANQPLSLENYLALGHIHISSRREGLGHVDAALNKLGKPRKIQMRVQHYMMAPLIAMRTDLALTAPLGLVQGYDAIQLELPFELSTMESHLYWHRSADRDQANVWLRNKLLQFMQIENCVQS</sequence>
<dbReference type="PRINTS" id="PR00039">
    <property type="entry name" value="HTHLYSR"/>
</dbReference>
<proteinExistence type="inferred from homology"/>
<dbReference type="SUPFAM" id="SSF53850">
    <property type="entry name" value="Periplasmic binding protein-like II"/>
    <property type="match status" value="1"/>
</dbReference>
<dbReference type="AlphaFoldDB" id="A0A843YPC0"/>
<dbReference type="InterPro" id="IPR005119">
    <property type="entry name" value="LysR_subst-bd"/>
</dbReference>
<name>A0A843YPC0_9BURK</name>
<dbReference type="InterPro" id="IPR036388">
    <property type="entry name" value="WH-like_DNA-bd_sf"/>
</dbReference>
<evidence type="ECO:0000313" key="6">
    <source>
        <dbReference type="EMBL" id="MQQ99230.1"/>
    </source>
</evidence>
<dbReference type="PROSITE" id="PS50931">
    <property type="entry name" value="HTH_LYSR"/>
    <property type="match status" value="1"/>
</dbReference>
<keyword evidence="4" id="KW-0804">Transcription</keyword>
<dbReference type="CDD" id="cd08417">
    <property type="entry name" value="PBP2_Nitroaromatics_like"/>
    <property type="match status" value="1"/>
</dbReference>
<dbReference type="Gene3D" id="3.40.190.10">
    <property type="entry name" value="Periplasmic binding protein-like II"/>
    <property type="match status" value="2"/>
</dbReference>
<dbReference type="Proteomes" id="UP000451565">
    <property type="component" value="Unassembled WGS sequence"/>
</dbReference>
<comment type="similarity">
    <text evidence="1">Belongs to the LysR transcriptional regulatory family.</text>
</comment>
<dbReference type="OrthoDB" id="5495633at2"/>
<protein>
    <submittedName>
        <fullName evidence="6">LysR family transcriptional regulator</fullName>
    </submittedName>
</protein>